<name>A0ABS8UEC5_9GAMM</name>
<dbReference type="EMBL" id="JAJQKU010000002">
    <property type="protein sequence ID" value="MCD9097069.1"/>
    <property type="molecule type" value="Genomic_DNA"/>
</dbReference>
<reference evidence="2" key="1">
    <citation type="submission" date="2021-12" db="EMBL/GenBank/DDBJ databases">
        <authorList>
            <person name="Ulrich A."/>
        </authorList>
    </citation>
    <scope>NUCLEOTIDE SEQUENCE</scope>
    <source>
        <strain evidence="2">A1P009</strain>
    </source>
</reference>
<protein>
    <recommendedName>
        <fullName evidence="4">Outer membrane protein assembly factor BamE</fullName>
    </recommendedName>
</protein>
<dbReference type="PROSITE" id="PS51257">
    <property type="entry name" value="PROKAR_LIPOPROTEIN"/>
    <property type="match status" value="1"/>
</dbReference>
<evidence type="ECO:0000313" key="2">
    <source>
        <dbReference type="EMBL" id="MCD9097069.1"/>
    </source>
</evidence>
<dbReference type="RefSeq" id="WP_232136012.1">
    <property type="nucleotide sequence ID" value="NZ_JAJQKU010000002.1"/>
</dbReference>
<sequence>MRPQLFALIFAAALSSCASMESGRAIPDGAADSMVVGTTTERDVRAALGAPQSETVNADGSKVLVYVHMRSRSNGFTASGDANTLALVFDAAGVLQRKSTQNTDTRSR</sequence>
<organism evidence="2 3">
    <name type="scientific">Luteimonas fraxinea</name>
    <dbReference type="NCBI Taxonomy" id="2901869"/>
    <lineage>
        <taxon>Bacteria</taxon>
        <taxon>Pseudomonadati</taxon>
        <taxon>Pseudomonadota</taxon>
        <taxon>Gammaproteobacteria</taxon>
        <taxon>Lysobacterales</taxon>
        <taxon>Lysobacteraceae</taxon>
        <taxon>Luteimonas</taxon>
    </lineage>
</organism>
<evidence type="ECO:0008006" key="4">
    <source>
        <dbReference type="Google" id="ProtNLM"/>
    </source>
</evidence>
<accession>A0ABS8UEC5</accession>
<evidence type="ECO:0000256" key="1">
    <source>
        <dbReference type="SAM" id="SignalP"/>
    </source>
</evidence>
<dbReference type="Proteomes" id="UP001430360">
    <property type="component" value="Unassembled WGS sequence"/>
</dbReference>
<comment type="caution">
    <text evidence="2">The sequence shown here is derived from an EMBL/GenBank/DDBJ whole genome shotgun (WGS) entry which is preliminary data.</text>
</comment>
<keyword evidence="1" id="KW-0732">Signal</keyword>
<evidence type="ECO:0000313" key="3">
    <source>
        <dbReference type="Proteomes" id="UP001430360"/>
    </source>
</evidence>
<feature type="signal peptide" evidence="1">
    <location>
        <begin position="1"/>
        <end position="18"/>
    </location>
</feature>
<proteinExistence type="predicted"/>
<gene>
    <name evidence="2" type="ORF">LTT95_08970</name>
</gene>
<reference evidence="2" key="2">
    <citation type="journal article" date="2022" name="Syst. Appl. Microbiol.">
        <title>Physiological and genomic characterisation of Luteimonas fraxinea sp. nov., a bacterial species associated with trees tolerant to ash dieback.</title>
        <authorList>
            <person name="Ulrich K."/>
            <person name="Becker R."/>
            <person name="Behrendt U."/>
            <person name="Kube M."/>
            <person name="Schneck V."/>
            <person name="Ulrich A."/>
        </authorList>
    </citation>
    <scope>NUCLEOTIDE SEQUENCE</scope>
    <source>
        <strain evidence="2">A1P009</strain>
    </source>
</reference>
<feature type="chain" id="PRO_5045915351" description="Outer membrane protein assembly factor BamE" evidence="1">
    <location>
        <begin position="19"/>
        <end position="108"/>
    </location>
</feature>
<keyword evidence="3" id="KW-1185">Reference proteome</keyword>